<dbReference type="AlphaFoldDB" id="A0A1D1USE9"/>
<sequence length="97" mass="10613">MTVQGCSFRRVSPDRVDAYTGTHLHVPFAGPQDWTSSMTGDLLAEVDSQDEDTDGEDSDVNDLDEPGAERAEADEEVEARQEELDGSDARGRNTPDK</sequence>
<protein>
    <submittedName>
        <fullName evidence="2">Uncharacterized protein</fullName>
    </submittedName>
</protein>
<dbReference type="Proteomes" id="UP000186922">
    <property type="component" value="Unassembled WGS sequence"/>
</dbReference>
<comment type="caution">
    <text evidence="2">The sequence shown here is derived from an EMBL/GenBank/DDBJ whole genome shotgun (WGS) entry which is preliminary data.</text>
</comment>
<feature type="region of interest" description="Disordered" evidence="1">
    <location>
        <begin position="28"/>
        <end position="97"/>
    </location>
</feature>
<evidence type="ECO:0000256" key="1">
    <source>
        <dbReference type="SAM" id="MobiDB-lite"/>
    </source>
</evidence>
<feature type="compositionally biased region" description="Acidic residues" evidence="1">
    <location>
        <begin position="47"/>
        <end position="77"/>
    </location>
</feature>
<keyword evidence="3" id="KW-1185">Reference proteome</keyword>
<evidence type="ECO:0000313" key="3">
    <source>
        <dbReference type="Proteomes" id="UP000186922"/>
    </source>
</evidence>
<organism evidence="2 3">
    <name type="scientific">Ramazzottius varieornatus</name>
    <name type="common">Water bear</name>
    <name type="synonym">Tardigrade</name>
    <dbReference type="NCBI Taxonomy" id="947166"/>
    <lineage>
        <taxon>Eukaryota</taxon>
        <taxon>Metazoa</taxon>
        <taxon>Ecdysozoa</taxon>
        <taxon>Tardigrada</taxon>
        <taxon>Eutardigrada</taxon>
        <taxon>Parachela</taxon>
        <taxon>Hypsibioidea</taxon>
        <taxon>Ramazzottiidae</taxon>
        <taxon>Ramazzottius</taxon>
    </lineage>
</organism>
<proteinExistence type="predicted"/>
<evidence type="ECO:0000313" key="2">
    <source>
        <dbReference type="EMBL" id="GAU89283.1"/>
    </source>
</evidence>
<gene>
    <name evidence="2" type="primary">RvY_01849-1</name>
    <name evidence="2" type="synonym">RvY_01849.1</name>
    <name evidence="2" type="ORF">RvY_01849</name>
</gene>
<name>A0A1D1USE9_RAMVA</name>
<reference evidence="2 3" key="1">
    <citation type="journal article" date="2016" name="Nat. Commun.">
        <title>Extremotolerant tardigrade genome and improved radiotolerance of human cultured cells by tardigrade-unique protein.</title>
        <authorList>
            <person name="Hashimoto T."/>
            <person name="Horikawa D.D."/>
            <person name="Saito Y."/>
            <person name="Kuwahara H."/>
            <person name="Kozuka-Hata H."/>
            <person name="Shin-I T."/>
            <person name="Minakuchi Y."/>
            <person name="Ohishi K."/>
            <person name="Motoyama A."/>
            <person name="Aizu T."/>
            <person name="Enomoto A."/>
            <person name="Kondo K."/>
            <person name="Tanaka S."/>
            <person name="Hara Y."/>
            <person name="Koshikawa S."/>
            <person name="Sagara H."/>
            <person name="Miura T."/>
            <person name="Yokobori S."/>
            <person name="Miyagawa K."/>
            <person name="Suzuki Y."/>
            <person name="Kubo T."/>
            <person name="Oyama M."/>
            <person name="Kohara Y."/>
            <person name="Fujiyama A."/>
            <person name="Arakawa K."/>
            <person name="Katayama T."/>
            <person name="Toyoda A."/>
            <person name="Kunieda T."/>
        </authorList>
    </citation>
    <scope>NUCLEOTIDE SEQUENCE [LARGE SCALE GENOMIC DNA]</scope>
    <source>
        <strain evidence="2 3">YOKOZUNA-1</strain>
    </source>
</reference>
<feature type="compositionally biased region" description="Basic and acidic residues" evidence="1">
    <location>
        <begin position="78"/>
        <end position="97"/>
    </location>
</feature>
<dbReference type="EMBL" id="BDGG01000001">
    <property type="protein sequence ID" value="GAU89283.1"/>
    <property type="molecule type" value="Genomic_DNA"/>
</dbReference>
<accession>A0A1D1USE9</accession>